<evidence type="ECO:0000313" key="4">
    <source>
        <dbReference type="Proteomes" id="UP000238137"/>
    </source>
</evidence>
<evidence type="ECO:0000313" key="3">
    <source>
        <dbReference type="EMBL" id="RNF34462.1"/>
    </source>
</evidence>
<evidence type="ECO:0000256" key="1">
    <source>
        <dbReference type="SAM" id="MobiDB-lite"/>
    </source>
</evidence>
<dbReference type="Proteomes" id="UP000238137">
    <property type="component" value="Unassembled WGS sequence"/>
</dbReference>
<keyword evidence="2" id="KW-0732">Signal</keyword>
<gene>
    <name evidence="3" type="ORF">A7A09_011275</name>
</gene>
<keyword evidence="4" id="KW-1185">Reference proteome</keyword>
<name>A0A422QWT9_9RHOB</name>
<proteinExistence type="predicted"/>
<dbReference type="AlphaFoldDB" id="A0A422QWT9"/>
<evidence type="ECO:0000256" key="2">
    <source>
        <dbReference type="SAM" id="SignalP"/>
    </source>
</evidence>
<feature type="signal peptide" evidence="2">
    <location>
        <begin position="1"/>
        <end position="23"/>
    </location>
</feature>
<accession>A0A422QWT9</accession>
<comment type="caution">
    <text evidence="3">The sequence shown here is derived from an EMBL/GenBank/DDBJ whole genome shotgun (WGS) entry which is preliminary data.</text>
</comment>
<feature type="region of interest" description="Disordered" evidence="1">
    <location>
        <begin position="361"/>
        <end position="424"/>
    </location>
</feature>
<feature type="chain" id="PRO_5019122953" description="Peptidoglycan-binding protein" evidence="2">
    <location>
        <begin position="24"/>
        <end position="424"/>
    </location>
</feature>
<sequence length="424" mass="42743">MRLIRTGILAMLALSAAGGQAVAQSDASVLVLGSSLPDSLAPLAGKAVSVPADGLAEELAKGRAELVYVGSPLATGDADENPALSTLFAELPSDHAMIVVVNSCEWEEQPPDLAGLTASRADPSGVTLAIPREADGCDAEALAKAFVKAATQSGAERRAALQDGGYQLDESGQEAAPPMGGLVISALPAEAMNPTGTPEVILASSDPTASRSMVASAPVANASSPAAEPIATRRPGGPEPSIIVGDLAVLVAADARGPLGLPHQAREALRQRDPAMFNRLLSRGAFDPDGAQVVAAIQTELARMNCYKGGIDGDWGAGSASALRRYFEARGAGQAAPSPEIGLYRAMIRDEAVQCPDIQPVARAAPSRSSTRSAPTRAASGGRSTAPAQSRPSGQGGGGGSQASGSSGRTISTNPAMLGTGAFR</sequence>
<feature type="compositionally biased region" description="Low complexity" evidence="1">
    <location>
        <begin position="362"/>
        <end position="380"/>
    </location>
</feature>
<reference evidence="3" key="1">
    <citation type="submission" date="2018-05" db="EMBL/GenBank/DDBJ databases">
        <title>Reclassification of Methylarcula marina and Methylarcula terricola as Paracoccus methylarcula sp.nov., comb.nov. and Paracoccus terricola comb.nov.</title>
        <authorList>
            <person name="Shmareva M.N."/>
            <person name="Doronina N.V."/>
            <person name="Vasilenko O.V."/>
            <person name="Tarlachkov S.V."/>
            <person name="Trotsenko Y.A."/>
        </authorList>
    </citation>
    <scope>NUCLEOTIDE SEQUENCE [LARGE SCALE GENOMIC DNA]</scope>
    <source>
        <strain evidence="3">VKM B-2159</strain>
    </source>
</reference>
<dbReference type="EMBL" id="PXNQ02000006">
    <property type="protein sequence ID" value="RNF34462.1"/>
    <property type="molecule type" value="Genomic_DNA"/>
</dbReference>
<protein>
    <recommendedName>
        <fullName evidence="5">Peptidoglycan-binding protein</fullName>
    </recommendedName>
</protein>
<evidence type="ECO:0008006" key="5">
    <source>
        <dbReference type="Google" id="ProtNLM"/>
    </source>
</evidence>
<organism evidence="3 4">
    <name type="scientific">Paracoccus methylarcula</name>
    <dbReference type="NCBI Taxonomy" id="72022"/>
    <lineage>
        <taxon>Bacteria</taxon>
        <taxon>Pseudomonadati</taxon>
        <taxon>Pseudomonadota</taxon>
        <taxon>Alphaproteobacteria</taxon>
        <taxon>Rhodobacterales</taxon>
        <taxon>Paracoccaceae</taxon>
        <taxon>Paracoccus</taxon>
    </lineage>
</organism>